<keyword evidence="1" id="KW-0732">Signal</keyword>
<keyword evidence="3" id="KW-1185">Reference proteome</keyword>
<feature type="signal peptide" evidence="1">
    <location>
        <begin position="1"/>
        <end position="18"/>
    </location>
</feature>
<gene>
    <name evidence="2" type="ORF">CSSPJE1EN1_LOCUS16588</name>
</gene>
<evidence type="ECO:0000313" key="3">
    <source>
        <dbReference type="Proteomes" id="UP001497444"/>
    </source>
</evidence>
<organism evidence="2 3">
    <name type="scientific">Sphagnum jensenii</name>
    <dbReference type="NCBI Taxonomy" id="128206"/>
    <lineage>
        <taxon>Eukaryota</taxon>
        <taxon>Viridiplantae</taxon>
        <taxon>Streptophyta</taxon>
        <taxon>Embryophyta</taxon>
        <taxon>Bryophyta</taxon>
        <taxon>Sphagnophytina</taxon>
        <taxon>Sphagnopsida</taxon>
        <taxon>Sphagnales</taxon>
        <taxon>Sphagnaceae</taxon>
        <taxon>Sphagnum</taxon>
    </lineage>
</organism>
<evidence type="ECO:0000256" key="1">
    <source>
        <dbReference type="SAM" id="SignalP"/>
    </source>
</evidence>
<name>A0ABP0WYT5_9BRYO</name>
<reference evidence="2" key="1">
    <citation type="submission" date="2024-02" db="EMBL/GenBank/DDBJ databases">
        <authorList>
            <consortium name="ELIXIR-Norway"/>
            <consortium name="Elixir Norway"/>
        </authorList>
    </citation>
    <scope>NUCLEOTIDE SEQUENCE</scope>
</reference>
<sequence length="109" mass="12592">MTMPSWVRLLIMDGLLQAVFLMSPRVAVPAPEPSPSPLCCRCSRSLLTNFWGFAFAFGGLTLDACTRRMHMTNALRRSERSCIMWFPLAQSLYLRICWRCSMIWVHTEF</sequence>
<protein>
    <recommendedName>
        <fullName evidence="4">Secreted protein</fullName>
    </recommendedName>
</protein>
<feature type="chain" id="PRO_5047357868" description="Secreted protein" evidence="1">
    <location>
        <begin position="19"/>
        <end position="109"/>
    </location>
</feature>
<evidence type="ECO:0008006" key="4">
    <source>
        <dbReference type="Google" id="ProtNLM"/>
    </source>
</evidence>
<evidence type="ECO:0000313" key="2">
    <source>
        <dbReference type="EMBL" id="CAK9271110.1"/>
    </source>
</evidence>
<dbReference type="Proteomes" id="UP001497444">
    <property type="component" value="Chromosome 3"/>
</dbReference>
<dbReference type="EMBL" id="OZ020098">
    <property type="protein sequence ID" value="CAK9271110.1"/>
    <property type="molecule type" value="Genomic_DNA"/>
</dbReference>
<accession>A0ABP0WYT5</accession>
<proteinExistence type="predicted"/>